<dbReference type="Proteomes" id="UP000187406">
    <property type="component" value="Unassembled WGS sequence"/>
</dbReference>
<sequence>MGDFHEIISIDEKEGGNRRSSRQMENFRDTLDMCRLRDLDYRGCKFTWSNGRLGVNQIRSRLDKCVSRAERMSLFPMASVSYDSSGTSDHCPVLLSLMLATIIREEREFTRFEAMWVRDKKCAEIIKGAWCDDDTRDGTCKVFNRIRNCRERFSTWNKDIVGCLSRRIKDKKNGYSEVQRPEAI</sequence>
<dbReference type="InterPro" id="IPR036691">
    <property type="entry name" value="Endo/exonu/phosph_ase_sf"/>
</dbReference>
<dbReference type="PANTHER" id="PTHR33710">
    <property type="entry name" value="BNAC02G09200D PROTEIN"/>
    <property type="match status" value="1"/>
</dbReference>
<evidence type="ECO:0008006" key="3">
    <source>
        <dbReference type="Google" id="ProtNLM"/>
    </source>
</evidence>
<name>A0A1Q3BJ56_CEPFO</name>
<dbReference type="InParanoid" id="A0A1Q3BJ56"/>
<dbReference type="EMBL" id="BDDD01000604">
    <property type="protein sequence ID" value="GAV68060.1"/>
    <property type="molecule type" value="Genomic_DNA"/>
</dbReference>
<gene>
    <name evidence="1" type="ORF">CFOL_v3_11563</name>
</gene>
<dbReference type="OrthoDB" id="1748181at2759"/>
<accession>A0A1Q3BJ56</accession>
<dbReference type="AlphaFoldDB" id="A0A1Q3BJ56"/>
<proteinExistence type="predicted"/>
<keyword evidence="2" id="KW-1185">Reference proteome</keyword>
<dbReference type="PANTHER" id="PTHR33710:SF71">
    <property type="entry name" value="ENDONUCLEASE_EXONUCLEASE_PHOSPHATASE DOMAIN-CONTAINING PROTEIN"/>
    <property type="match status" value="1"/>
</dbReference>
<comment type="caution">
    <text evidence="1">The sequence shown here is derived from an EMBL/GenBank/DDBJ whole genome shotgun (WGS) entry which is preliminary data.</text>
</comment>
<dbReference type="STRING" id="3775.A0A1Q3BJ56"/>
<evidence type="ECO:0000313" key="2">
    <source>
        <dbReference type="Proteomes" id="UP000187406"/>
    </source>
</evidence>
<dbReference type="SUPFAM" id="SSF56219">
    <property type="entry name" value="DNase I-like"/>
    <property type="match status" value="1"/>
</dbReference>
<protein>
    <recommendedName>
        <fullName evidence="3">Exo_endo_phos domain-containing protein</fullName>
    </recommendedName>
</protein>
<evidence type="ECO:0000313" key="1">
    <source>
        <dbReference type="EMBL" id="GAV68060.1"/>
    </source>
</evidence>
<reference evidence="2" key="1">
    <citation type="submission" date="2016-04" db="EMBL/GenBank/DDBJ databases">
        <title>Cephalotus genome sequencing.</title>
        <authorList>
            <person name="Fukushima K."/>
            <person name="Hasebe M."/>
            <person name="Fang X."/>
        </authorList>
    </citation>
    <scope>NUCLEOTIDE SEQUENCE [LARGE SCALE GENOMIC DNA]</scope>
    <source>
        <strain evidence="2">cv. St1</strain>
    </source>
</reference>
<organism evidence="1 2">
    <name type="scientific">Cephalotus follicularis</name>
    <name type="common">Albany pitcher plant</name>
    <dbReference type="NCBI Taxonomy" id="3775"/>
    <lineage>
        <taxon>Eukaryota</taxon>
        <taxon>Viridiplantae</taxon>
        <taxon>Streptophyta</taxon>
        <taxon>Embryophyta</taxon>
        <taxon>Tracheophyta</taxon>
        <taxon>Spermatophyta</taxon>
        <taxon>Magnoliopsida</taxon>
        <taxon>eudicotyledons</taxon>
        <taxon>Gunneridae</taxon>
        <taxon>Pentapetalae</taxon>
        <taxon>rosids</taxon>
        <taxon>fabids</taxon>
        <taxon>Oxalidales</taxon>
        <taxon>Cephalotaceae</taxon>
        <taxon>Cephalotus</taxon>
    </lineage>
</organism>
<dbReference type="Gene3D" id="3.60.10.10">
    <property type="entry name" value="Endonuclease/exonuclease/phosphatase"/>
    <property type="match status" value="1"/>
</dbReference>